<proteinExistence type="predicted"/>
<name>A0ABR2L0X4_9EUKA</name>
<gene>
    <name evidence="1" type="ORF">M9Y10_014787</name>
</gene>
<protein>
    <submittedName>
        <fullName evidence="1">Uncharacterized protein</fullName>
    </submittedName>
</protein>
<keyword evidence="2" id="KW-1185">Reference proteome</keyword>
<dbReference type="SUPFAM" id="SSF101478">
    <property type="entry name" value="ADP-ribosylglycohydrolase"/>
    <property type="match status" value="1"/>
</dbReference>
<organism evidence="1 2">
    <name type="scientific">Tritrichomonas musculus</name>
    <dbReference type="NCBI Taxonomy" id="1915356"/>
    <lineage>
        <taxon>Eukaryota</taxon>
        <taxon>Metamonada</taxon>
        <taxon>Parabasalia</taxon>
        <taxon>Tritrichomonadida</taxon>
        <taxon>Tritrichomonadidae</taxon>
        <taxon>Tritrichomonas</taxon>
    </lineage>
</organism>
<dbReference type="Pfam" id="PF03747">
    <property type="entry name" value="ADP_ribosyl_GH"/>
    <property type="match status" value="1"/>
</dbReference>
<dbReference type="EMBL" id="JAPFFF010000002">
    <property type="protein sequence ID" value="KAK8896862.1"/>
    <property type="molecule type" value="Genomic_DNA"/>
</dbReference>
<dbReference type="InterPro" id="IPR036705">
    <property type="entry name" value="Ribosyl_crysJ1_sf"/>
</dbReference>
<evidence type="ECO:0000313" key="2">
    <source>
        <dbReference type="Proteomes" id="UP001470230"/>
    </source>
</evidence>
<dbReference type="Proteomes" id="UP001470230">
    <property type="component" value="Unassembled WGS sequence"/>
</dbReference>
<evidence type="ECO:0000313" key="1">
    <source>
        <dbReference type="EMBL" id="KAK8896862.1"/>
    </source>
</evidence>
<comment type="caution">
    <text evidence="1">The sequence shown here is derived from an EMBL/GenBank/DDBJ whole genome shotgun (WGS) entry which is preliminary data.</text>
</comment>
<accession>A0ABR2L0X4</accession>
<dbReference type="InterPro" id="IPR005502">
    <property type="entry name" value="Ribosyl_crysJ1"/>
</dbReference>
<dbReference type="Gene3D" id="1.10.4080.10">
    <property type="entry name" value="ADP-ribosylation/Crystallin J1"/>
    <property type="match status" value="1"/>
</dbReference>
<sequence length="215" mass="23831">MEWESSALLLFGPWGIPQTDLTPKVTPPKPFDTTTSLTLLNGLQLSNETFSEVSEKYDISIALNHMMSAVFKSAIGDCLGVSAEFIYTDYARFALDVPISILWNALHGWRNTDTFYRGTVTDDTEQAMMIMRTLGDCKGEMNLAHLASLLEEWMEKGIGEHGQRQALDVGGTTYNFTVDPLRGSKARTSRTVGNGCAMSAGRLLQILRFEYCGQI</sequence>
<reference evidence="1 2" key="1">
    <citation type="submission" date="2024-04" db="EMBL/GenBank/DDBJ databases">
        <title>Tritrichomonas musculus Genome.</title>
        <authorList>
            <person name="Alves-Ferreira E."/>
            <person name="Grigg M."/>
            <person name="Lorenzi H."/>
            <person name="Galac M."/>
        </authorList>
    </citation>
    <scope>NUCLEOTIDE SEQUENCE [LARGE SCALE GENOMIC DNA]</scope>
    <source>
        <strain evidence="1 2">EAF2021</strain>
    </source>
</reference>